<dbReference type="OrthoDB" id="9804333at2"/>
<dbReference type="GO" id="GO:0035312">
    <property type="term" value="F:5'-3' DNA exonuclease activity"/>
    <property type="evidence" value="ECO:0007669"/>
    <property type="project" value="TreeGrafter"/>
</dbReference>
<dbReference type="Pfam" id="PF02811">
    <property type="entry name" value="PHP"/>
    <property type="match status" value="1"/>
</dbReference>
<protein>
    <recommendedName>
        <fullName evidence="1">Polymerase/histidinol phosphatase N-terminal domain-containing protein</fullName>
    </recommendedName>
</protein>
<dbReference type="Gene3D" id="1.10.150.650">
    <property type="match status" value="1"/>
</dbReference>
<dbReference type="InterPro" id="IPR003141">
    <property type="entry name" value="Pol/His_phosphatase_N"/>
</dbReference>
<comment type="caution">
    <text evidence="2">The sequence shown here is derived from an EMBL/GenBank/DDBJ whole genome shotgun (WGS) entry which is preliminary data.</text>
</comment>
<dbReference type="GO" id="GO:0004534">
    <property type="term" value="F:5'-3' RNA exonuclease activity"/>
    <property type="evidence" value="ECO:0007669"/>
    <property type="project" value="TreeGrafter"/>
</dbReference>
<dbReference type="InterPro" id="IPR052018">
    <property type="entry name" value="PHP_domain"/>
</dbReference>
<dbReference type="EMBL" id="FQUI01000012">
    <property type="protein sequence ID" value="SHE71913.1"/>
    <property type="molecule type" value="Genomic_DNA"/>
</dbReference>
<accession>A0A1M4VSX6</accession>
<organism evidence="2 3">
    <name type="scientific">Marinitoga hydrogenitolerans (strain DSM 16785 / JCM 12826 / AT1271)</name>
    <dbReference type="NCBI Taxonomy" id="1122195"/>
    <lineage>
        <taxon>Bacteria</taxon>
        <taxon>Thermotogati</taxon>
        <taxon>Thermotogota</taxon>
        <taxon>Thermotogae</taxon>
        <taxon>Petrotogales</taxon>
        <taxon>Petrotogaceae</taxon>
        <taxon>Marinitoga</taxon>
    </lineage>
</organism>
<dbReference type="Proteomes" id="UP000184334">
    <property type="component" value="Unassembled WGS sequence"/>
</dbReference>
<proteinExistence type="predicted"/>
<dbReference type="PANTHER" id="PTHR42924">
    <property type="entry name" value="EXONUCLEASE"/>
    <property type="match status" value="1"/>
</dbReference>
<evidence type="ECO:0000313" key="2">
    <source>
        <dbReference type="EMBL" id="SHE71913.1"/>
    </source>
</evidence>
<evidence type="ECO:0000313" key="3">
    <source>
        <dbReference type="Proteomes" id="UP000184334"/>
    </source>
</evidence>
<dbReference type="CDD" id="cd07438">
    <property type="entry name" value="PHP_HisPPase_AMP"/>
    <property type="match status" value="1"/>
</dbReference>
<dbReference type="SUPFAM" id="SSF89550">
    <property type="entry name" value="PHP domain-like"/>
    <property type="match status" value="1"/>
</dbReference>
<dbReference type="InterPro" id="IPR016195">
    <property type="entry name" value="Pol/histidinol_Pase-like"/>
</dbReference>
<dbReference type="AlphaFoldDB" id="A0A1M4VSX6"/>
<keyword evidence="3" id="KW-1185">Reference proteome</keyword>
<dbReference type="RefSeq" id="WP_072864084.1">
    <property type="nucleotide sequence ID" value="NZ_FQUI01000012.1"/>
</dbReference>
<gene>
    <name evidence="2" type="ORF">SAMN02745164_01008</name>
</gene>
<dbReference type="InterPro" id="IPR004013">
    <property type="entry name" value="PHP_dom"/>
</dbReference>
<dbReference type="STRING" id="1122195.SAMN02745164_01008"/>
<dbReference type="PANTHER" id="PTHR42924:SF3">
    <property type="entry name" value="POLYMERASE_HISTIDINOL PHOSPHATASE N-TERMINAL DOMAIN-CONTAINING PROTEIN"/>
    <property type="match status" value="1"/>
</dbReference>
<evidence type="ECO:0000259" key="1">
    <source>
        <dbReference type="SMART" id="SM00481"/>
    </source>
</evidence>
<reference evidence="2" key="1">
    <citation type="submission" date="2016-11" db="EMBL/GenBank/DDBJ databases">
        <authorList>
            <person name="Varghese N."/>
            <person name="Submissions S."/>
        </authorList>
    </citation>
    <scope>NUCLEOTIDE SEQUENCE [LARGE SCALE GENOMIC DNA]</scope>
    <source>
        <strain evidence="2">DSM 16785</strain>
    </source>
</reference>
<dbReference type="Gene3D" id="3.20.20.140">
    <property type="entry name" value="Metal-dependent hydrolases"/>
    <property type="match status" value="1"/>
</dbReference>
<name>A0A1M4VSX6_MARH1</name>
<sequence length="278" mass="31770">MFLDLHSHSIYSDGTFTPEELILKAKEKNLLLYSVTDHDNIGAQKEAIYFANKYEVNYITGLEISCKFKNMFDILGYNISLDNNDLNSALEKVQNFRKNRNKLMIERLNSLGFDIALEEVINEAGGDVVGRPHFARVLLKKGYVKDRDEAFDKYLGDGKIAHIPKEKIEPKEAVRLIRNAGGFPVIAHPKYLKLSYSKLKEIILELKKHGLWGIEVYYPKHSNSEIKLFRDLAIETNLYITAGSDFHGANKPDVDLGMNVNDPFLEESINYIIENKTI</sequence>
<dbReference type="SMART" id="SM00481">
    <property type="entry name" value="POLIIIAc"/>
    <property type="match status" value="1"/>
</dbReference>
<feature type="domain" description="Polymerase/histidinol phosphatase N-terminal" evidence="1">
    <location>
        <begin position="3"/>
        <end position="68"/>
    </location>
</feature>